<accession>A0ABY6U6K1</accession>
<dbReference type="EMBL" id="CABFNS010000755">
    <property type="protein sequence ID" value="VUC26669.1"/>
    <property type="molecule type" value="Genomic_DNA"/>
</dbReference>
<protein>
    <submittedName>
        <fullName evidence="1">Uncharacterized protein</fullName>
    </submittedName>
</protein>
<sequence length="113" mass="12843">MDQGEKQRHRMIYPAQAIQNATFADNAIGRRQKEKIAALEAQAKVKELLEPLIGDQEVPRFEEHAELVSRARSKSEPNVGIEEVARSCDGFDLPEIDFRTDSVDLSLRQYFGK</sequence>
<reference evidence="1 2" key="1">
    <citation type="submission" date="2019-06" db="EMBL/GenBank/DDBJ databases">
        <authorList>
            <person name="Broberg M."/>
        </authorList>
    </citation>
    <scope>NUCLEOTIDE SEQUENCE [LARGE SCALE GENOMIC DNA]</scope>
</reference>
<name>A0ABY6U6K1_BIOOC</name>
<dbReference type="Proteomes" id="UP000766486">
    <property type="component" value="Unassembled WGS sequence"/>
</dbReference>
<organism evidence="1 2">
    <name type="scientific">Bionectria ochroleuca</name>
    <name type="common">Gliocladium roseum</name>
    <dbReference type="NCBI Taxonomy" id="29856"/>
    <lineage>
        <taxon>Eukaryota</taxon>
        <taxon>Fungi</taxon>
        <taxon>Dikarya</taxon>
        <taxon>Ascomycota</taxon>
        <taxon>Pezizomycotina</taxon>
        <taxon>Sordariomycetes</taxon>
        <taxon>Hypocreomycetidae</taxon>
        <taxon>Hypocreales</taxon>
        <taxon>Bionectriaceae</taxon>
        <taxon>Clonostachys</taxon>
    </lineage>
</organism>
<comment type="caution">
    <text evidence="1">The sequence shown here is derived from an EMBL/GenBank/DDBJ whole genome shotgun (WGS) entry which is preliminary data.</text>
</comment>
<evidence type="ECO:0000313" key="1">
    <source>
        <dbReference type="EMBL" id="VUC26669.1"/>
    </source>
</evidence>
<gene>
    <name evidence="1" type="ORF">CLO192961_LOCUS194019</name>
</gene>
<evidence type="ECO:0000313" key="2">
    <source>
        <dbReference type="Proteomes" id="UP000766486"/>
    </source>
</evidence>
<keyword evidence="2" id="KW-1185">Reference proteome</keyword>
<proteinExistence type="predicted"/>